<comment type="caution">
    <text evidence="2">The sequence shown here is derived from an EMBL/GenBank/DDBJ whole genome shotgun (WGS) entry which is preliminary data.</text>
</comment>
<dbReference type="Pfam" id="PF13471">
    <property type="entry name" value="Transglut_core3"/>
    <property type="match status" value="1"/>
</dbReference>
<protein>
    <recommendedName>
        <fullName evidence="1">Microcin J25-processing protein McjB C-terminal domain-containing protein</fullName>
    </recommendedName>
</protein>
<organism evidence="2 3">
    <name type="scientific">Thioclava sediminum</name>
    <dbReference type="NCBI Taxonomy" id="1915319"/>
    <lineage>
        <taxon>Bacteria</taxon>
        <taxon>Pseudomonadati</taxon>
        <taxon>Pseudomonadota</taxon>
        <taxon>Alphaproteobacteria</taxon>
        <taxon>Rhodobacterales</taxon>
        <taxon>Paracoccaceae</taxon>
        <taxon>Thioclava</taxon>
    </lineage>
</organism>
<accession>A0ABX3MXA1</accession>
<dbReference type="EMBL" id="MPZV01000002">
    <property type="protein sequence ID" value="OOY24153.1"/>
    <property type="molecule type" value="Genomic_DNA"/>
</dbReference>
<reference evidence="2 3" key="1">
    <citation type="submission" date="2016-11" db="EMBL/GenBank/DDBJ databases">
        <title>A multilocus sequence analysis scheme for characterization of bacteria in the genus Thioclava.</title>
        <authorList>
            <person name="Liu Y."/>
            <person name="Shao Z."/>
        </authorList>
    </citation>
    <scope>NUCLEOTIDE SEQUENCE [LARGE SCALE GENOMIC DNA]</scope>
    <source>
        <strain evidence="2 3">TAW-CT134</strain>
    </source>
</reference>
<evidence type="ECO:0000259" key="1">
    <source>
        <dbReference type="Pfam" id="PF13471"/>
    </source>
</evidence>
<keyword evidence="3" id="KW-1185">Reference proteome</keyword>
<dbReference type="InterPro" id="IPR032708">
    <property type="entry name" value="McjB_C"/>
</dbReference>
<evidence type="ECO:0000313" key="3">
    <source>
        <dbReference type="Proteomes" id="UP000190787"/>
    </source>
</evidence>
<feature type="domain" description="Microcin J25-processing protein McjB C-terminal" evidence="1">
    <location>
        <begin position="23"/>
        <end position="130"/>
    </location>
</feature>
<name>A0ABX3MXA1_9RHOB</name>
<sequence length="148" mass="16552">MRWRRPILHDARLLFEALVTVVRVRVDLWRHRHDALRKIVVSNAARFPEPKAADRGTLAEISWAVAAAARLVPQATCLTQATSGQLLLARRGIDSTVRLSLPMGGEEFRPHAWLMSDNIIVLGGTRAEFARHTLLKNMTAFAQGEARP</sequence>
<dbReference type="InterPro" id="IPR053521">
    <property type="entry name" value="McjB-like"/>
</dbReference>
<dbReference type="NCBIfam" id="NF033537">
    <property type="entry name" value="lasso_biosyn_B2"/>
    <property type="match status" value="1"/>
</dbReference>
<evidence type="ECO:0000313" key="2">
    <source>
        <dbReference type="EMBL" id="OOY24153.1"/>
    </source>
</evidence>
<gene>
    <name evidence="2" type="ORF">BMI91_08795</name>
</gene>
<proteinExistence type="predicted"/>
<dbReference type="Proteomes" id="UP000190787">
    <property type="component" value="Unassembled WGS sequence"/>
</dbReference>